<feature type="transmembrane region" description="Helical" evidence="6">
    <location>
        <begin position="79"/>
        <end position="101"/>
    </location>
</feature>
<organism evidence="7 8">
    <name type="scientific">Mycetocola zhujimingii</name>
    <dbReference type="NCBI Taxonomy" id="2079792"/>
    <lineage>
        <taxon>Bacteria</taxon>
        <taxon>Bacillati</taxon>
        <taxon>Actinomycetota</taxon>
        <taxon>Actinomycetes</taxon>
        <taxon>Micrococcales</taxon>
        <taxon>Microbacteriaceae</taxon>
        <taxon>Mycetocola</taxon>
    </lineage>
</organism>
<feature type="transmembrane region" description="Helical" evidence="6">
    <location>
        <begin position="107"/>
        <end position="128"/>
    </location>
</feature>
<protein>
    <submittedName>
        <fullName evidence="7">Polysaccharide biosynthesis protein</fullName>
    </submittedName>
</protein>
<dbReference type="InterPro" id="IPR050833">
    <property type="entry name" value="Poly_Biosynth_Transport"/>
</dbReference>
<feature type="transmembrane region" description="Helical" evidence="6">
    <location>
        <begin position="135"/>
        <end position="156"/>
    </location>
</feature>
<keyword evidence="2" id="KW-1003">Cell membrane</keyword>
<dbReference type="PANTHER" id="PTHR30250">
    <property type="entry name" value="PST FAMILY PREDICTED COLANIC ACID TRANSPORTER"/>
    <property type="match status" value="1"/>
</dbReference>
<evidence type="ECO:0000256" key="4">
    <source>
        <dbReference type="ARBA" id="ARBA00022989"/>
    </source>
</evidence>
<dbReference type="PANTHER" id="PTHR30250:SF11">
    <property type="entry name" value="O-ANTIGEN TRANSPORTER-RELATED"/>
    <property type="match status" value="1"/>
</dbReference>
<comment type="subcellular location">
    <subcellularLocation>
        <location evidence="1">Cell membrane</location>
        <topology evidence="1">Multi-pass membrane protein</topology>
    </subcellularLocation>
</comment>
<evidence type="ECO:0000256" key="2">
    <source>
        <dbReference type="ARBA" id="ARBA00022475"/>
    </source>
</evidence>
<keyword evidence="8" id="KW-1185">Reference proteome</keyword>
<name>A0A2U1TEV5_9MICO</name>
<dbReference type="GO" id="GO:0005886">
    <property type="term" value="C:plasma membrane"/>
    <property type="evidence" value="ECO:0007669"/>
    <property type="project" value="UniProtKB-SubCell"/>
</dbReference>
<accession>A0A2U1TEV5</accession>
<keyword evidence="5 6" id="KW-0472">Membrane</keyword>
<keyword evidence="3 6" id="KW-0812">Transmembrane</keyword>
<dbReference type="EMBL" id="QEFB01000005">
    <property type="protein sequence ID" value="PWC07437.1"/>
    <property type="molecule type" value="Genomic_DNA"/>
</dbReference>
<feature type="transmembrane region" description="Helical" evidence="6">
    <location>
        <begin position="312"/>
        <end position="332"/>
    </location>
</feature>
<proteinExistence type="predicted"/>
<feature type="transmembrane region" description="Helical" evidence="6">
    <location>
        <begin position="278"/>
        <end position="300"/>
    </location>
</feature>
<dbReference type="AlphaFoldDB" id="A0A2U1TEV5"/>
<comment type="caution">
    <text evidence="7">The sequence shown here is derived from an EMBL/GenBank/DDBJ whole genome shotgun (WGS) entry which is preliminary data.</text>
</comment>
<keyword evidence="4 6" id="KW-1133">Transmembrane helix</keyword>
<dbReference type="Proteomes" id="UP000244962">
    <property type="component" value="Unassembled WGS sequence"/>
</dbReference>
<sequence>MRLAGFSGAPILSAVAPFLVLPVVSRVTGEEGWGDFLAGQSIGMLGMVAIQFGWGVIGPVRVARNPDRRTRAAILRESLWSRLVLTGLVLPVVALVTWLVTGPGVNLDAILVALAMAVGGLTPAWFCIGSGRPDLLMLFDAAPKLAASVIAIPIILATGSVTAYPVLLGVFVVAGVAAHARATLKGLNLPRLSAKEVRGVIRGLVPTAGIDAVGNLYGSTAIPIATVGLSAVQASSFGSTDRVYRVGILAVMAFGNAFQSWVLDPSASSHRQRHRAALLSHVVLGVVGGLGIAILGPWATAVVFGADVAGRSAPSVLFGVAFFCISSSTPFIRNALIPAGRFRMVLSATTAAAVVGVTVMLIGASVGSEAVIAGGVAAAEFTTLVLLAGPALRIMNEPDRKPAQLA</sequence>
<evidence type="ECO:0000256" key="6">
    <source>
        <dbReference type="SAM" id="Phobius"/>
    </source>
</evidence>
<feature type="transmembrane region" description="Helical" evidence="6">
    <location>
        <begin position="36"/>
        <end position="58"/>
    </location>
</feature>
<reference evidence="8" key="1">
    <citation type="submission" date="2018-04" db="EMBL/GenBank/DDBJ databases">
        <authorList>
            <person name="Liu S."/>
            <person name="Wang Z."/>
            <person name="Li J."/>
        </authorList>
    </citation>
    <scope>NUCLEOTIDE SEQUENCE [LARGE SCALE GENOMIC DNA]</scope>
    <source>
        <strain evidence="8">622</strain>
    </source>
</reference>
<feature type="transmembrane region" description="Helical" evidence="6">
    <location>
        <begin position="162"/>
        <end position="182"/>
    </location>
</feature>
<gene>
    <name evidence="7" type="ORF">DF223_07435</name>
</gene>
<evidence type="ECO:0000256" key="3">
    <source>
        <dbReference type="ARBA" id="ARBA00022692"/>
    </source>
</evidence>
<feature type="transmembrane region" description="Helical" evidence="6">
    <location>
        <begin position="344"/>
        <end position="364"/>
    </location>
</feature>
<feature type="transmembrane region" description="Helical" evidence="6">
    <location>
        <begin position="370"/>
        <end position="392"/>
    </location>
</feature>
<evidence type="ECO:0000313" key="8">
    <source>
        <dbReference type="Proteomes" id="UP000244962"/>
    </source>
</evidence>
<evidence type="ECO:0000256" key="1">
    <source>
        <dbReference type="ARBA" id="ARBA00004651"/>
    </source>
</evidence>
<evidence type="ECO:0000256" key="5">
    <source>
        <dbReference type="ARBA" id="ARBA00023136"/>
    </source>
</evidence>
<evidence type="ECO:0000313" key="7">
    <source>
        <dbReference type="EMBL" id="PWC07437.1"/>
    </source>
</evidence>